<evidence type="ECO:0000256" key="4">
    <source>
        <dbReference type="ARBA" id="ARBA00022827"/>
    </source>
</evidence>
<reference evidence="7 8" key="1">
    <citation type="submission" date="2018-08" db="EMBL/GenBank/DDBJ databases">
        <title>Aphanomyces genome sequencing and annotation.</title>
        <authorList>
            <person name="Minardi D."/>
            <person name="Oidtmann B."/>
            <person name="Van Der Giezen M."/>
            <person name="Studholme D.J."/>
        </authorList>
    </citation>
    <scope>NUCLEOTIDE SEQUENCE [LARGE SCALE GENOMIC DNA]</scope>
    <source>
        <strain evidence="7 8">197901</strain>
    </source>
</reference>
<dbReference type="GO" id="GO:0019478">
    <property type="term" value="P:D-amino acid catabolic process"/>
    <property type="evidence" value="ECO:0007669"/>
    <property type="project" value="TreeGrafter"/>
</dbReference>
<dbReference type="InterPro" id="IPR023209">
    <property type="entry name" value="DAO"/>
</dbReference>
<dbReference type="PANTHER" id="PTHR11530">
    <property type="entry name" value="D-AMINO ACID OXIDASE"/>
    <property type="match status" value="1"/>
</dbReference>
<dbReference type="PANTHER" id="PTHR11530:SF11">
    <property type="entry name" value="D-ASPARTATE OXIDASE"/>
    <property type="match status" value="1"/>
</dbReference>
<evidence type="ECO:0000256" key="5">
    <source>
        <dbReference type="ARBA" id="ARBA00023002"/>
    </source>
</evidence>
<dbReference type="GO" id="GO:0003884">
    <property type="term" value="F:D-amino-acid oxidase activity"/>
    <property type="evidence" value="ECO:0007669"/>
    <property type="project" value="InterPro"/>
</dbReference>
<accession>A0A397EZM6</accession>
<evidence type="ECO:0000256" key="1">
    <source>
        <dbReference type="ARBA" id="ARBA00001974"/>
    </source>
</evidence>
<comment type="similarity">
    <text evidence="2">Belongs to the DAMOX/DASOX family.</text>
</comment>
<protein>
    <recommendedName>
        <fullName evidence="6">FAD dependent oxidoreductase domain-containing protein</fullName>
    </recommendedName>
</protein>
<feature type="domain" description="FAD dependent oxidoreductase" evidence="6">
    <location>
        <begin position="5"/>
        <end position="56"/>
    </location>
</feature>
<dbReference type="InterPro" id="IPR006076">
    <property type="entry name" value="FAD-dep_OxRdtase"/>
</dbReference>
<comment type="caution">
    <text evidence="7">The sequence shown here is derived from an EMBL/GenBank/DDBJ whole genome shotgun (WGS) entry which is preliminary data.</text>
</comment>
<evidence type="ECO:0000256" key="2">
    <source>
        <dbReference type="ARBA" id="ARBA00006730"/>
    </source>
</evidence>
<keyword evidence="3" id="KW-0285">Flavoprotein</keyword>
<name>A0A397EZM6_APHAT</name>
<keyword evidence="4" id="KW-0274">FAD</keyword>
<sequence>MSGAVVIVGAGVVGLTTALQLILDGVSPSQITIVAKDGPEKSTSFVAGALWECGMHIVPNITVSQHPLKTNTAAKAMTPTTYRESSDLTSPAMTSWLQTHGTAELGSFRHLQHYDAVVADMGVYLGWLKDQLASHPNDIGHGGSGFCLAWGTAVEASSLVRQCLTLRSKM</sequence>
<dbReference type="AlphaFoldDB" id="A0A397EZM6"/>
<dbReference type="EMBL" id="QUTE01013170">
    <property type="protein sequence ID" value="RHZ05198.1"/>
    <property type="molecule type" value="Genomic_DNA"/>
</dbReference>
<organism evidence="7 8">
    <name type="scientific">Aphanomyces astaci</name>
    <name type="common">Crayfish plague agent</name>
    <dbReference type="NCBI Taxonomy" id="112090"/>
    <lineage>
        <taxon>Eukaryota</taxon>
        <taxon>Sar</taxon>
        <taxon>Stramenopiles</taxon>
        <taxon>Oomycota</taxon>
        <taxon>Saprolegniomycetes</taxon>
        <taxon>Saprolegniales</taxon>
        <taxon>Verrucalvaceae</taxon>
        <taxon>Aphanomyces</taxon>
    </lineage>
</organism>
<comment type="cofactor">
    <cofactor evidence="1">
        <name>FAD</name>
        <dbReference type="ChEBI" id="CHEBI:57692"/>
    </cofactor>
</comment>
<dbReference type="Proteomes" id="UP000266196">
    <property type="component" value="Unassembled WGS sequence"/>
</dbReference>
<proteinExistence type="inferred from homology"/>
<dbReference type="GO" id="GO:0071949">
    <property type="term" value="F:FAD binding"/>
    <property type="evidence" value="ECO:0007669"/>
    <property type="project" value="InterPro"/>
</dbReference>
<dbReference type="Pfam" id="PF01266">
    <property type="entry name" value="DAO"/>
    <property type="match status" value="1"/>
</dbReference>
<dbReference type="SUPFAM" id="SSF51971">
    <property type="entry name" value="Nucleotide-binding domain"/>
    <property type="match status" value="1"/>
</dbReference>
<keyword evidence="5" id="KW-0560">Oxidoreductase</keyword>
<evidence type="ECO:0000313" key="8">
    <source>
        <dbReference type="Proteomes" id="UP000266196"/>
    </source>
</evidence>
<dbReference type="Gene3D" id="3.40.50.720">
    <property type="entry name" value="NAD(P)-binding Rossmann-like Domain"/>
    <property type="match status" value="2"/>
</dbReference>
<evidence type="ECO:0000313" key="7">
    <source>
        <dbReference type="EMBL" id="RHZ05198.1"/>
    </source>
</evidence>
<evidence type="ECO:0000259" key="6">
    <source>
        <dbReference type="Pfam" id="PF01266"/>
    </source>
</evidence>
<gene>
    <name evidence="7" type="ORF">DYB31_008337</name>
</gene>
<evidence type="ECO:0000256" key="3">
    <source>
        <dbReference type="ARBA" id="ARBA00022630"/>
    </source>
</evidence>
<dbReference type="GO" id="GO:0005737">
    <property type="term" value="C:cytoplasm"/>
    <property type="evidence" value="ECO:0007669"/>
    <property type="project" value="TreeGrafter"/>
</dbReference>